<dbReference type="Pfam" id="PF14268">
    <property type="entry name" value="YoaP"/>
    <property type="match status" value="1"/>
</dbReference>
<proteinExistence type="predicted"/>
<feature type="domain" description="YoaP-like" evidence="2">
    <location>
        <begin position="202"/>
        <end position="245"/>
    </location>
</feature>
<evidence type="ECO:0000259" key="1">
    <source>
        <dbReference type="Pfam" id="PF00583"/>
    </source>
</evidence>
<dbReference type="Gene3D" id="3.40.630.30">
    <property type="match status" value="1"/>
</dbReference>
<dbReference type="Pfam" id="PF00583">
    <property type="entry name" value="Acetyltransf_1"/>
    <property type="match status" value="1"/>
</dbReference>
<name>A0A154BLT7_ANASB</name>
<dbReference type="Proteomes" id="UP000076268">
    <property type="component" value="Unassembled WGS sequence"/>
</dbReference>
<protein>
    <submittedName>
        <fullName evidence="3">Acetyltransferase</fullName>
    </submittedName>
</protein>
<dbReference type="OrthoDB" id="3172674at2"/>
<dbReference type="InterPro" id="IPR000182">
    <property type="entry name" value="GNAT_dom"/>
</dbReference>
<accession>A0A154BLT7</accession>
<reference evidence="3 4" key="1">
    <citation type="submission" date="2016-02" db="EMBL/GenBank/DDBJ databases">
        <title>Anaerosporomusa subterraneum gen. nov., sp. nov., a spore-forming obligate anaerobe isolated from saprolite.</title>
        <authorList>
            <person name="Choi J.K."/>
            <person name="Shah M."/>
            <person name="Yee N."/>
        </authorList>
    </citation>
    <scope>NUCLEOTIDE SEQUENCE [LARGE SCALE GENOMIC DNA]</scope>
    <source>
        <strain evidence="3 4">RU4</strain>
    </source>
</reference>
<feature type="domain" description="N-acetyltransferase" evidence="1">
    <location>
        <begin position="65"/>
        <end position="109"/>
    </location>
</feature>
<dbReference type="InterPro" id="IPR025685">
    <property type="entry name" value="YoaP-like_dom"/>
</dbReference>
<dbReference type="STRING" id="1794912.AXX12_16385"/>
<organism evidence="3 4">
    <name type="scientific">Anaerosporomusa subterranea</name>
    <dbReference type="NCBI Taxonomy" id="1794912"/>
    <lineage>
        <taxon>Bacteria</taxon>
        <taxon>Bacillati</taxon>
        <taxon>Bacillota</taxon>
        <taxon>Negativicutes</taxon>
        <taxon>Acetonemataceae</taxon>
        <taxon>Anaerosporomusa</taxon>
    </lineage>
</organism>
<gene>
    <name evidence="3" type="ORF">AXX12_16385</name>
</gene>
<dbReference type="CDD" id="cd04301">
    <property type="entry name" value="NAT_SF"/>
    <property type="match status" value="1"/>
</dbReference>
<dbReference type="EMBL" id="LSGP01000028">
    <property type="protein sequence ID" value="KYZ74800.1"/>
    <property type="molecule type" value="Genomic_DNA"/>
</dbReference>
<keyword evidence="3" id="KW-0808">Transferase</keyword>
<dbReference type="InterPro" id="IPR016181">
    <property type="entry name" value="Acyl_CoA_acyltransferase"/>
</dbReference>
<dbReference type="RefSeq" id="WP_066245891.1">
    <property type="nucleotide sequence ID" value="NZ_LSGP01000028.1"/>
</dbReference>
<keyword evidence="4" id="KW-1185">Reference proteome</keyword>
<evidence type="ECO:0000313" key="4">
    <source>
        <dbReference type="Proteomes" id="UP000076268"/>
    </source>
</evidence>
<dbReference type="AlphaFoldDB" id="A0A154BLT7"/>
<dbReference type="GO" id="GO:0016747">
    <property type="term" value="F:acyltransferase activity, transferring groups other than amino-acyl groups"/>
    <property type="evidence" value="ECO:0007669"/>
    <property type="project" value="InterPro"/>
</dbReference>
<sequence length="253" mass="29016">MKLLTLTEENLEREHICCAIADQKTAPGVSLKKAWLRNRFQDGLVFRKADVRGKVFIEYLPAENAWCPIDADGYMFINCFWVAGRYQNQGYGAELLHSCLHEATGKNGVVIVSSLKKRPYLSDKAYLLKKGFEVADTAPPYFELLVKRLQGDAAMPKFRDTVKTPPLSFSRGLTVLYTDQCPFVEYHVQKELDIISEEFDIPINRIKLESREQARQSPAVFTTYTAFYQGEFLTHEILTKAKFSKLWEKIKDA</sequence>
<evidence type="ECO:0000313" key="3">
    <source>
        <dbReference type="EMBL" id="KYZ74800.1"/>
    </source>
</evidence>
<dbReference type="SUPFAM" id="SSF55729">
    <property type="entry name" value="Acyl-CoA N-acyltransferases (Nat)"/>
    <property type="match status" value="1"/>
</dbReference>
<evidence type="ECO:0000259" key="2">
    <source>
        <dbReference type="Pfam" id="PF14268"/>
    </source>
</evidence>
<comment type="caution">
    <text evidence="3">The sequence shown here is derived from an EMBL/GenBank/DDBJ whole genome shotgun (WGS) entry which is preliminary data.</text>
</comment>